<keyword evidence="1 4" id="KW-0808">Transferase</keyword>
<proteinExistence type="predicted"/>
<dbReference type="InterPro" id="IPR016181">
    <property type="entry name" value="Acyl_CoA_acyltransferase"/>
</dbReference>
<dbReference type="SUPFAM" id="SSF55729">
    <property type="entry name" value="Acyl-CoA N-acyltransferases (Nat)"/>
    <property type="match status" value="1"/>
</dbReference>
<sequence length="171" mass="19015">MHNEATVNIKEVFEIESCMDELSKLLVQVVDAGASIGFLPPLSSLDSRAYWMNVLGPDVILYVAIQNHTIGGTVQLHRCTKQNGSHRAEIAKLMTHPAYRRHGIGRTLMLKAEERARNEGISLLVLDTREGDGSNTLYCSMDYVKAGQIPNYARSANGQLHATNLFYKILE</sequence>
<dbReference type="PANTHER" id="PTHR43877">
    <property type="entry name" value="AMINOALKYLPHOSPHONATE N-ACETYLTRANSFERASE-RELATED-RELATED"/>
    <property type="match status" value="1"/>
</dbReference>
<accession>A0A1T2X5I1</accession>
<dbReference type="CDD" id="cd04301">
    <property type="entry name" value="NAT_SF"/>
    <property type="match status" value="1"/>
</dbReference>
<comment type="caution">
    <text evidence="4">The sequence shown here is derived from an EMBL/GenBank/DDBJ whole genome shotgun (WGS) entry which is preliminary data.</text>
</comment>
<dbReference type="EMBL" id="MSZX01000009">
    <property type="protein sequence ID" value="OPA75161.1"/>
    <property type="molecule type" value="Genomic_DNA"/>
</dbReference>
<keyword evidence="5" id="KW-1185">Reference proteome</keyword>
<reference evidence="4 5" key="1">
    <citation type="submission" date="2017-01" db="EMBL/GenBank/DDBJ databases">
        <title>Genome analysis of Paenibacillus selenitrireducens ES3-24.</title>
        <authorList>
            <person name="Xu D."/>
            <person name="Yao R."/>
            <person name="Zheng S."/>
        </authorList>
    </citation>
    <scope>NUCLEOTIDE SEQUENCE [LARGE SCALE GENOMIC DNA]</scope>
    <source>
        <strain evidence="4 5">ES3-24</strain>
    </source>
</reference>
<evidence type="ECO:0000313" key="5">
    <source>
        <dbReference type="Proteomes" id="UP000190188"/>
    </source>
</evidence>
<evidence type="ECO:0000313" key="4">
    <source>
        <dbReference type="EMBL" id="OPA75161.1"/>
    </source>
</evidence>
<dbReference type="AlphaFoldDB" id="A0A1T2X5I1"/>
<dbReference type="InterPro" id="IPR000182">
    <property type="entry name" value="GNAT_dom"/>
</dbReference>
<organism evidence="4 5">
    <name type="scientific">Paenibacillus selenitireducens</name>
    <dbReference type="NCBI Taxonomy" id="1324314"/>
    <lineage>
        <taxon>Bacteria</taxon>
        <taxon>Bacillati</taxon>
        <taxon>Bacillota</taxon>
        <taxon>Bacilli</taxon>
        <taxon>Bacillales</taxon>
        <taxon>Paenibacillaceae</taxon>
        <taxon>Paenibacillus</taxon>
    </lineage>
</organism>
<dbReference type="InterPro" id="IPR050832">
    <property type="entry name" value="Bact_Acetyltransf"/>
</dbReference>
<protein>
    <submittedName>
        <fullName evidence="4">GNAT family N-acetyltransferase</fullName>
    </submittedName>
</protein>
<dbReference type="OrthoDB" id="3389160at2"/>
<name>A0A1T2X5I1_9BACL</name>
<dbReference type="PROSITE" id="PS51186">
    <property type="entry name" value="GNAT"/>
    <property type="match status" value="1"/>
</dbReference>
<dbReference type="Proteomes" id="UP000190188">
    <property type="component" value="Unassembled WGS sequence"/>
</dbReference>
<gene>
    <name evidence="4" type="ORF">BVG16_21375</name>
</gene>
<dbReference type="STRING" id="1324314.BVG16_21375"/>
<dbReference type="Pfam" id="PF00583">
    <property type="entry name" value="Acetyltransf_1"/>
    <property type="match status" value="1"/>
</dbReference>
<keyword evidence="2" id="KW-0012">Acyltransferase</keyword>
<evidence type="ECO:0000259" key="3">
    <source>
        <dbReference type="PROSITE" id="PS51186"/>
    </source>
</evidence>
<dbReference type="Gene3D" id="3.40.630.30">
    <property type="match status" value="1"/>
</dbReference>
<evidence type="ECO:0000256" key="2">
    <source>
        <dbReference type="ARBA" id="ARBA00023315"/>
    </source>
</evidence>
<dbReference type="RefSeq" id="WP_078501234.1">
    <property type="nucleotide sequence ID" value="NZ_MSZX01000009.1"/>
</dbReference>
<feature type="domain" description="N-acetyltransferase" evidence="3">
    <location>
        <begin position="7"/>
        <end position="171"/>
    </location>
</feature>
<evidence type="ECO:0000256" key="1">
    <source>
        <dbReference type="ARBA" id="ARBA00022679"/>
    </source>
</evidence>
<dbReference type="GO" id="GO:0016747">
    <property type="term" value="F:acyltransferase activity, transferring groups other than amino-acyl groups"/>
    <property type="evidence" value="ECO:0007669"/>
    <property type="project" value="InterPro"/>
</dbReference>